<feature type="domain" description="Flagellar hook-associated protein 2 C-terminal" evidence="9">
    <location>
        <begin position="244"/>
        <end position="401"/>
    </location>
</feature>
<dbReference type="InterPro" id="IPR003481">
    <property type="entry name" value="FliD_N"/>
</dbReference>
<organism evidence="10">
    <name type="scientific">mine drainage metagenome</name>
    <dbReference type="NCBI Taxonomy" id="410659"/>
    <lineage>
        <taxon>unclassified sequences</taxon>
        <taxon>metagenomes</taxon>
        <taxon>ecological metagenomes</taxon>
    </lineage>
</organism>
<dbReference type="InterPro" id="IPR040026">
    <property type="entry name" value="FliD"/>
</dbReference>
<keyword evidence="10" id="KW-0282">Flagellum</keyword>
<comment type="subcellular location">
    <subcellularLocation>
        <location evidence="1">Bacterial flagellum</location>
    </subcellularLocation>
</comment>
<feature type="domain" description="Flagellar hook-associated protein 2 N-terminal" evidence="8">
    <location>
        <begin position="16"/>
        <end position="112"/>
    </location>
</feature>
<sequence>MTSSSSPTITSTGIGSGIDINGLVSKLMTVESLPLTQLATKEATFQGQITALGSLKGALSSFQTAMSGMSTAAQFNAVNATPADATVLTATAFSTAAAGSYSVNVSALAQAQSLEAAGQTNSTSAIGTGASTTVSFQFGSLSGSTFTQDTSQAGGSVTIDSSNNSLQGIRDAINNANIGVTASIVNDGSANPYRLVLTSTKTGANSVMNITVSGDTTLQNLLAYNPAATPPSSSPNPPVQTTAAQNAAFTVNGVSITSASNTVATAIPGVTMNLLKQGASTTLAVARNTSAVQKAASDFVSAYNSLSSTLNSLSSYDATTSTAGPLLGDPTVLNIESQLSNTLNTPLAGLSGSLTNLTQIGITLQKDGTMALDSTVLNSAISSNLAGITGLFASMGQSTDSLVSYVSGSANTQPGSYAVNVTHLATQGSSAGQSAAGLTIDSSNNTLNLTIDGTLATVTLANATYASAADLAAQIQAATNANATFSNNGIGVTVTADGSGKITIASNSYGSASSVQVAGIGAANLGTQLATAGTDVAGTIGGFAAGGSGQFLTGATGSPSEGLQLQITGGATGSRGTVNFSYGYAYNLNNLMTSLLSSSGPIAAETTGINSSITDLDSQRTALNARLAIVQANYLAQFNAMDSLVATMKSTGDFLTQQLANLPSLSTK</sequence>
<dbReference type="Pfam" id="PF02465">
    <property type="entry name" value="FliD_N"/>
    <property type="match status" value="1"/>
</dbReference>
<keyword evidence="5" id="KW-0975">Bacterial flagellum</keyword>
<feature type="domain" description="Flagellar hook-associated protein 2 C-terminal" evidence="9">
    <location>
        <begin position="470"/>
        <end position="649"/>
    </location>
</feature>
<evidence type="ECO:0000256" key="1">
    <source>
        <dbReference type="ARBA" id="ARBA00004365"/>
    </source>
</evidence>
<evidence type="ECO:0000256" key="4">
    <source>
        <dbReference type="ARBA" id="ARBA00023054"/>
    </source>
</evidence>
<evidence type="ECO:0000313" key="10">
    <source>
        <dbReference type="EMBL" id="OIQ86308.1"/>
    </source>
</evidence>
<evidence type="ECO:0000256" key="7">
    <source>
        <dbReference type="ARBA" id="ARBA00033192"/>
    </source>
</evidence>
<dbReference type="AlphaFoldDB" id="A0A1J5R2X2"/>
<evidence type="ECO:0000256" key="2">
    <source>
        <dbReference type="ARBA" id="ARBA00009764"/>
    </source>
</evidence>
<dbReference type="PANTHER" id="PTHR30288:SF0">
    <property type="entry name" value="FLAGELLAR HOOK-ASSOCIATED PROTEIN 2"/>
    <property type="match status" value="1"/>
</dbReference>
<dbReference type="GO" id="GO:0071973">
    <property type="term" value="P:bacterial-type flagellum-dependent cell motility"/>
    <property type="evidence" value="ECO:0007669"/>
    <property type="project" value="TreeGrafter"/>
</dbReference>
<name>A0A1J5R2X2_9ZZZZ</name>
<dbReference type="Pfam" id="PF07195">
    <property type="entry name" value="FliD_C"/>
    <property type="match status" value="2"/>
</dbReference>
<dbReference type="GO" id="GO:0009424">
    <property type="term" value="C:bacterial-type flagellum hook"/>
    <property type="evidence" value="ECO:0007669"/>
    <property type="project" value="InterPro"/>
</dbReference>
<protein>
    <recommendedName>
        <fullName evidence="7">Filament cap protein</fullName>
    </recommendedName>
    <alternativeName>
        <fullName evidence="6">Flagellar cap protein</fullName>
    </alternativeName>
</protein>
<comment type="similarity">
    <text evidence="2">Belongs to the FliD family.</text>
</comment>
<gene>
    <name evidence="10" type="primary">fliD_6</name>
    <name evidence="10" type="ORF">GALL_318520</name>
</gene>
<reference evidence="10" key="1">
    <citation type="submission" date="2016-10" db="EMBL/GenBank/DDBJ databases">
        <title>Sequence of Gallionella enrichment culture.</title>
        <authorList>
            <person name="Poehlein A."/>
            <person name="Muehling M."/>
            <person name="Daniel R."/>
        </authorList>
    </citation>
    <scope>NUCLEOTIDE SEQUENCE</scope>
</reference>
<dbReference type="PANTHER" id="PTHR30288">
    <property type="entry name" value="FLAGELLAR CAP/ASSEMBLY PROTEIN FLID"/>
    <property type="match status" value="1"/>
</dbReference>
<dbReference type="GO" id="GO:0009421">
    <property type="term" value="C:bacterial-type flagellum filament cap"/>
    <property type="evidence" value="ECO:0007669"/>
    <property type="project" value="InterPro"/>
</dbReference>
<keyword evidence="10" id="KW-0966">Cell projection</keyword>
<keyword evidence="10" id="KW-0969">Cilium</keyword>
<evidence type="ECO:0000256" key="5">
    <source>
        <dbReference type="ARBA" id="ARBA00023143"/>
    </source>
</evidence>
<accession>A0A1J5R2X2</accession>
<evidence type="ECO:0000256" key="3">
    <source>
        <dbReference type="ARBA" id="ARBA00011255"/>
    </source>
</evidence>
<keyword evidence="4" id="KW-0175">Coiled coil</keyword>
<dbReference type="EMBL" id="MLJW01000488">
    <property type="protein sequence ID" value="OIQ86308.1"/>
    <property type="molecule type" value="Genomic_DNA"/>
</dbReference>
<comment type="caution">
    <text evidence="10">The sequence shown here is derived from an EMBL/GenBank/DDBJ whole genome shotgun (WGS) entry which is preliminary data.</text>
</comment>
<dbReference type="GO" id="GO:0007155">
    <property type="term" value="P:cell adhesion"/>
    <property type="evidence" value="ECO:0007669"/>
    <property type="project" value="InterPro"/>
</dbReference>
<dbReference type="InterPro" id="IPR010809">
    <property type="entry name" value="FliD_C"/>
</dbReference>
<comment type="subunit">
    <text evidence="3">Homopentamer.</text>
</comment>
<proteinExistence type="inferred from homology"/>
<evidence type="ECO:0000259" key="9">
    <source>
        <dbReference type="Pfam" id="PF07195"/>
    </source>
</evidence>
<evidence type="ECO:0000256" key="6">
    <source>
        <dbReference type="ARBA" id="ARBA00033074"/>
    </source>
</evidence>
<evidence type="ECO:0000259" key="8">
    <source>
        <dbReference type="Pfam" id="PF02465"/>
    </source>
</evidence>